<dbReference type="EMBL" id="JAHRHY010000004">
    <property type="protein sequence ID" value="KAG9069783.1"/>
    <property type="molecule type" value="Genomic_DNA"/>
</dbReference>
<evidence type="ECO:0000313" key="3">
    <source>
        <dbReference type="Proteomes" id="UP000707451"/>
    </source>
</evidence>
<accession>A0A9P7Y025</accession>
<keyword evidence="3" id="KW-1185">Reference proteome</keyword>
<protein>
    <submittedName>
        <fullName evidence="2">Uncharacterized protein</fullName>
    </submittedName>
</protein>
<gene>
    <name evidence="2" type="ORF">KI688_009108</name>
</gene>
<organism evidence="2 3">
    <name type="scientific">Linnemannia hyalina</name>
    <dbReference type="NCBI Taxonomy" id="64524"/>
    <lineage>
        <taxon>Eukaryota</taxon>
        <taxon>Fungi</taxon>
        <taxon>Fungi incertae sedis</taxon>
        <taxon>Mucoromycota</taxon>
        <taxon>Mortierellomycotina</taxon>
        <taxon>Mortierellomycetes</taxon>
        <taxon>Mortierellales</taxon>
        <taxon>Mortierellaceae</taxon>
        <taxon>Linnemannia</taxon>
    </lineage>
</organism>
<sequence>MRVPCSSISSLSDTNNTITLATLNEPTMTLAPMPVWNMDRSSPVKILSRKPGLTQAHSTRLSPSTSLVLSSEVQFNADVVNMDYFVPIGTRPGASTFALIRRHKEIYAFGNDNGFRYTHLIKAVNVTDPVRSNPNPPSLPQPTPESSSS</sequence>
<feature type="non-terminal residue" evidence="2">
    <location>
        <position position="1"/>
    </location>
</feature>
<dbReference type="OrthoDB" id="10454044at2759"/>
<name>A0A9P7Y025_9FUNG</name>
<dbReference type="AlphaFoldDB" id="A0A9P7Y025"/>
<comment type="caution">
    <text evidence="2">The sequence shown here is derived from an EMBL/GenBank/DDBJ whole genome shotgun (WGS) entry which is preliminary data.</text>
</comment>
<dbReference type="Proteomes" id="UP000707451">
    <property type="component" value="Unassembled WGS sequence"/>
</dbReference>
<evidence type="ECO:0000313" key="2">
    <source>
        <dbReference type="EMBL" id="KAG9069783.1"/>
    </source>
</evidence>
<feature type="region of interest" description="Disordered" evidence="1">
    <location>
        <begin position="128"/>
        <end position="149"/>
    </location>
</feature>
<evidence type="ECO:0000256" key="1">
    <source>
        <dbReference type="SAM" id="MobiDB-lite"/>
    </source>
</evidence>
<reference evidence="2" key="1">
    <citation type="submission" date="2021-06" db="EMBL/GenBank/DDBJ databases">
        <title>Genome Sequence of Mortierella hyaline Strain SCG-10, a Cold-Adapted, Nitrate-Reducing Fungus Isolated from Soil in Minnesota, USA.</title>
        <authorList>
            <person name="Aldossari N."/>
        </authorList>
    </citation>
    <scope>NUCLEOTIDE SEQUENCE</scope>
    <source>
        <strain evidence="2">SCG-10</strain>
    </source>
</reference>
<feature type="compositionally biased region" description="Pro residues" evidence="1">
    <location>
        <begin position="134"/>
        <end position="143"/>
    </location>
</feature>
<proteinExistence type="predicted"/>